<organism evidence="2 3">
    <name type="scientific">Mycena albidolilacea</name>
    <dbReference type="NCBI Taxonomy" id="1033008"/>
    <lineage>
        <taxon>Eukaryota</taxon>
        <taxon>Fungi</taxon>
        <taxon>Dikarya</taxon>
        <taxon>Basidiomycota</taxon>
        <taxon>Agaricomycotina</taxon>
        <taxon>Agaricomycetes</taxon>
        <taxon>Agaricomycetidae</taxon>
        <taxon>Agaricales</taxon>
        <taxon>Marasmiineae</taxon>
        <taxon>Mycenaceae</taxon>
        <taxon>Mycena</taxon>
    </lineage>
</organism>
<dbReference type="Pfam" id="PF07714">
    <property type="entry name" value="PK_Tyr_Ser-Thr"/>
    <property type="match status" value="1"/>
</dbReference>
<evidence type="ECO:0000313" key="2">
    <source>
        <dbReference type="EMBL" id="KAJ7312829.1"/>
    </source>
</evidence>
<dbReference type="InterPro" id="IPR001245">
    <property type="entry name" value="Ser-Thr/Tyr_kinase_cat_dom"/>
</dbReference>
<dbReference type="Gene3D" id="1.10.510.10">
    <property type="entry name" value="Transferase(Phosphotransferase) domain 1"/>
    <property type="match status" value="1"/>
</dbReference>
<reference evidence="2" key="1">
    <citation type="submission" date="2023-03" db="EMBL/GenBank/DDBJ databases">
        <title>Massive genome expansion in bonnet fungi (Mycena s.s.) driven by repeated elements and novel gene families across ecological guilds.</title>
        <authorList>
            <consortium name="Lawrence Berkeley National Laboratory"/>
            <person name="Harder C.B."/>
            <person name="Miyauchi S."/>
            <person name="Viragh M."/>
            <person name="Kuo A."/>
            <person name="Thoen E."/>
            <person name="Andreopoulos B."/>
            <person name="Lu D."/>
            <person name="Skrede I."/>
            <person name="Drula E."/>
            <person name="Henrissat B."/>
            <person name="Morin E."/>
            <person name="Kohler A."/>
            <person name="Barry K."/>
            <person name="LaButti K."/>
            <person name="Morin E."/>
            <person name="Salamov A."/>
            <person name="Lipzen A."/>
            <person name="Mereny Z."/>
            <person name="Hegedus B."/>
            <person name="Baldrian P."/>
            <person name="Stursova M."/>
            <person name="Weitz H."/>
            <person name="Taylor A."/>
            <person name="Grigoriev I.V."/>
            <person name="Nagy L.G."/>
            <person name="Martin F."/>
            <person name="Kauserud H."/>
        </authorList>
    </citation>
    <scope>NUCLEOTIDE SEQUENCE</scope>
    <source>
        <strain evidence="2">CBHHK002</strain>
    </source>
</reference>
<dbReference type="CDD" id="cd14014">
    <property type="entry name" value="STKc_PknB_like"/>
    <property type="match status" value="1"/>
</dbReference>
<dbReference type="InterPro" id="IPR000719">
    <property type="entry name" value="Prot_kinase_dom"/>
</dbReference>
<dbReference type="Proteomes" id="UP001218218">
    <property type="component" value="Unassembled WGS sequence"/>
</dbReference>
<name>A0AAD7ED62_9AGAR</name>
<evidence type="ECO:0000313" key="3">
    <source>
        <dbReference type="Proteomes" id="UP001218218"/>
    </source>
</evidence>
<protein>
    <submittedName>
        <fullName evidence="2">Kinase-like domain-containing protein</fullName>
    </submittedName>
</protein>
<dbReference type="SUPFAM" id="SSF56112">
    <property type="entry name" value="Protein kinase-like (PK-like)"/>
    <property type="match status" value="1"/>
</dbReference>
<feature type="domain" description="Protein kinase" evidence="1">
    <location>
        <begin position="49"/>
        <end position="318"/>
    </location>
</feature>
<dbReference type="GO" id="GO:0005524">
    <property type="term" value="F:ATP binding"/>
    <property type="evidence" value="ECO:0007669"/>
    <property type="project" value="InterPro"/>
</dbReference>
<keyword evidence="3" id="KW-1185">Reference proteome</keyword>
<dbReference type="PROSITE" id="PS50011">
    <property type="entry name" value="PROTEIN_KINASE_DOM"/>
    <property type="match status" value="1"/>
</dbReference>
<comment type="caution">
    <text evidence="2">The sequence shown here is derived from an EMBL/GenBank/DDBJ whole genome shotgun (WGS) entry which is preliminary data.</text>
</comment>
<sequence>MSTLRHVHDRLRQTSAVKITYTRPQDPPVVVTARWATSNTDSRTGLIFNWLKTLFSRGVQGKLTQQNKQSEPFVLGYGADIFVGTLVLNDWNGIEQLVAIKLVKQAPRKLQREAAIWLHLKHQNIVSLIAFIEERSLLISLFHKNGNIRTYLQKNPGVNVLNLVLGVASGLGYLHEQDVVHGDLKPENVVVDNEGSAKLTDFGISKLIGWRGCTTASVGTCTYIAPELFGKLSPPETGSWTTKESDVYSFGVLALEIFNSIQPPARDPALQYRLLHRMEYLSPAVRKKVQKILEPCLASEPGRRPNMATVLIDLHLIADTRLLTNNL</sequence>
<dbReference type="EMBL" id="JARIHO010000069">
    <property type="protein sequence ID" value="KAJ7312829.1"/>
    <property type="molecule type" value="Genomic_DNA"/>
</dbReference>
<dbReference type="GO" id="GO:0004674">
    <property type="term" value="F:protein serine/threonine kinase activity"/>
    <property type="evidence" value="ECO:0007669"/>
    <property type="project" value="TreeGrafter"/>
</dbReference>
<dbReference type="SMART" id="SM00220">
    <property type="entry name" value="S_TKc"/>
    <property type="match status" value="1"/>
</dbReference>
<keyword evidence="2" id="KW-0808">Transferase</keyword>
<dbReference type="InterPro" id="IPR011009">
    <property type="entry name" value="Kinase-like_dom_sf"/>
</dbReference>
<accession>A0AAD7ED62</accession>
<evidence type="ECO:0000259" key="1">
    <source>
        <dbReference type="PROSITE" id="PS50011"/>
    </source>
</evidence>
<dbReference type="InterPro" id="IPR008271">
    <property type="entry name" value="Ser/Thr_kinase_AS"/>
</dbReference>
<gene>
    <name evidence="2" type="ORF">DFH08DRAFT_895950</name>
</gene>
<keyword evidence="2" id="KW-0418">Kinase</keyword>
<dbReference type="PROSITE" id="PS00108">
    <property type="entry name" value="PROTEIN_KINASE_ST"/>
    <property type="match status" value="1"/>
</dbReference>
<dbReference type="PANTHER" id="PTHR44329">
    <property type="entry name" value="SERINE/THREONINE-PROTEIN KINASE TNNI3K-RELATED"/>
    <property type="match status" value="1"/>
</dbReference>
<dbReference type="InterPro" id="IPR051681">
    <property type="entry name" value="Ser/Thr_Kinases-Pseudokinases"/>
</dbReference>
<dbReference type="AlphaFoldDB" id="A0AAD7ED62"/>
<proteinExistence type="predicted"/>